<feature type="domain" description="YceM-like C-terminal" evidence="2">
    <location>
        <begin position="129"/>
        <end position="245"/>
    </location>
</feature>
<dbReference type="SUPFAM" id="SSF51735">
    <property type="entry name" value="NAD(P)-binding Rossmann-fold domains"/>
    <property type="match status" value="1"/>
</dbReference>
<dbReference type="Gene3D" id="3.30.360.10">
    <property type="entry name" value="Dihydrodipicolinate Reductase, domain 2"/>
    <property type="match status" value="1"/>
</dbReference>
<dbReference type="AlphaFoldDB" id="A0A6N9PYY1"/>
<keyword evidence="4" id="KW-1185">Reference proteome</keyword>
<evidence type="ECO:0000259" key="2">
    <source>
        <dbReference type="Pfam" id="PF21378"/>
    </source>
</evidence>
<dbReference type="PANTHER" id="PTHR43708:SF4">
    <property type="entry name" value="OXIDOREDUCTASE YCEM-RELATED"/>
    <property type="match status" value="1"/>
</dbReference>
<dbReference type="InterPro" id="IPR036291">
    <property type="entry name" value="NAD(P)-bd_dom_sf"/>
</dbReference>
<feature type="domain" description="Gfo/Idh/MocA-like oxidoreductase N-terminal" evidence="1">
    <location>
        <begin position="4"/>
        <end position="122"/>
    </location>
</feature>
<name>A0A6N9PYY1_9BACL</name>
<evidence type="ECO:0000259" key="1">
    <source>
        <dbReference type="Pfam" id="PF01408"/>
    </source>
</evidence>
<dbReference type="OrthoDB" id="9815825at2"/>
<reference evidence="3 4" key="1">
    <citation type="submission" date="2019-01" db="EMBL/GenBank/DDBJ databases">
        <title>Chengkuizengella sp. nov., isolated from deep-sea sediment of East Pacific Ocean.</title>
        <authorList>
            <person name="Yang J."/>
            <person name="Lai Q."/>
            <person name="Shao Z."/>
        </authorList>
    </citation>
    <scope>NUCLEOTIDE SEQUENCE [LARGE SCALE GENOMIC DNA]</scope>
    <source>
        <strain evidence="3 4">YPA3-1-1</strain>
    </source>
</reference>
<dbReference type="InterPro" id="IPR051317">
    <property type="entry name" value="Gfo/Idh/MocA_oxidoreduct"/>
</dbReference>
<evidence type="ECO:0000313" key="4">
    <source>
        <dbReference type="Proteomes" id="UP000448943"/>
    </source>
</evidence>
<organism evidence="3 4">
    <name type="scientific">Chengkuizengella marina</name>
    <dbReference type="NCBI Taxonomy" id="2507566"/>
    <lineage>
        <taxon>Bacteria</taxon>
        <taxon>Bacillati</taxon>
        <taxon>Bacillota</taxon>
        <taxon>Bacilli</taxon>
        <taxon>Bacillales</taxon>
        <taxon>Paenibacillaceae</taxon>
        <taxon>Chengkuizengella</taxon>
    </lineage>
</organism>
<dbReference type="InterPro" id="IPR048477">
    <property type="entry name" value="YceM-like_C"/>
</dbReference>
<dbReference type="Gene3D" id="3.40.50.720">
    <property type="entry name" value="NAD(P)-binding Rossmann-like Domain"/>
    <property type="match status" value="1"/>
</dbReference>
<dbReference type="InterPro" id="IPR000683">
    <property type="entry name" value="Gfo/Idh/MocA-like_OxRdtase_N"/>
</dbReference>
<dbReference type="Pfam" id="PF01408">
    <property type="entry name" value="GFO_IDH_MocA"/>
    <property type="match status" value="1"/>
</dbReference>
<evidence type="ECO:0000313" key="3">
    <source>
        <dbReference type="EMBL" id="NBI28086.1"/>
    </source>
</evidence>
<dbReference type="Pfam" id="PF21378">
    <property type="entry name" value="YceM-like_C"/>
    <property type="match status" value="1"/>
</dbReference>
<comment type="caution">
    <text evidence="3">The sequence shown here is derived from an EMBL/GenBank/DDBJ whole genome shotgun (WGS) entry which is preliminary data.</text>
</comment>
<proteinExistence type="predicted"/>
<dbReference type="GO" id="GO:0000166">
    <property type="term" value="F:nucleotide binding"/>
    <property type="evidence" value="ECO:0007669"/>
    <property type="project" value="InterPro"/>
</dbReference>
<sequence length="307" mass="35015">MKRIKVGIIGLGDIAQKVYLPLLIHDERITIDGIMSRNKTKVKQLCNKYNIKKGYTNVNELLFQNLDAVFIHSATNSHYQIIKKCLNQNLHVYVDKPLSNDIKESIELVKLAEQKQLLLCVGLNRRFAPKYIEAKKWMDEIGGFDTCIVQKQRTQLQNFNARHTVYDDLIHIVDLLLWLGSGIKEVSSYTRNINKKDQLLNASGHLIFGSSSGFFSMNRQSGADLESLELYGGGRSVKVSNMEIATFHDLKSGEQVKPFGSWDTVLYRRGFVGIVNHFLESLHNPESCTVRAEQVLETHLLMEQFSK</sequence>
<dbReference type="PANTHER" id="PTHR43708">
    <property type="entry name" value="CONSERVED EXPRESSED OXIDOREDUCTASE (EUROFUNG)"/>
    <property type="match status" value="1"/>
</dbReference>
<dbReference type="Proteomes" id="UP000448943">
    <property type="component" value="Unassembled WGS sequence"/>
</dbReference>
<gene>
    <name evidence="3" type="ORF">ERL59_03815</name>
</gene>
<accession>A0A6N9PYY1</accession>
<dbReference type="EMBL" id="SIJB01000009">
    <property type="protein sequence ID" value="NBI28086.1"/>
    <property type="molecule type" value="Genomic_DNA"/>
</dbReference>
<protein>
    <submittedName>
        <fullName evidence="3">Gfo/Idh/MocA family oxidoreductase</fullName>
    </submittedName>
</protein>
<dbReference type="RefSeq" id="WP_160644704.1">
    <property type="nucleotide sequence ID" value="NZ_SIJB01000009.1"/>
</dbReference>
<dbReference type="SUPFAM" id="SSF55347">
    <property type="entry name" value="Glyceraldehyde-3-phosphate dehydrogenase-like, C-terminal domain"/>
    <property type="match status" value="1"/>
</dbReference>